<evidence type="ECO:0008006" key="4">
    <source>
        <dbReference type="Google" id="ProtNLM"/>
    </source>
</evidence>
<comment type="caution">
    <text evidence="2">The sequence shown here is derived from an EMBL/GenBank/DDBJ whole genome shotgun (WGS) entry which is preliminary data.</text>
</comment>
<name>A0ABR3RC70_9PLEO</name>
<feature type="region of interest" description="Disordered" evidence="1">
    <location>
        <begin position="33"/>
        <end position="76"/>
    </location>
</feature>
<dbReference type="EMBL" id="JAKJXO020000008">
    <property type="protein sequence ID" value="KAL1601813.1"/>
    <property type="molecule type" value="Genomic_DNA"/>
</dbReference>
<proteinExistence type="predicted"/>
<accession>A0ABR3RC70</accession>
<dbReference type="PANTHER" id="PTHR37827">
    <property type="entry name" value="TUDOR DOMAIN-CONTAINING PROTEIN"/>
    <property type="match status" value="1"/>
</dbReference>
<reference evidence="2 3" key="1">
    <citation type="submission" date="2024-02" db="EMBL/GenBank/DDBJ databases">
        <title>De novo assembly and annotation of 12 fungi associated with fruit tree decline syndrome in Ontario, Canada.</title>
        <authorList>
            <person name="Sulman M."/>
            <person name="Ellouze W."/>
            <person name="Ilyukhin E."/>
        </authorList>
    </citation>
    <scope>NUCLEOTIDE SEQUENCE [LARGE SCALE GENOMIC DNA]</scope>
    <source>
        <strain evidence="2 3">M42-189</strain>
    </source>
</reference>
<protein>
    <recommendedName>
        <fullName evidence="4">HNH endonuclease</fullName>
    </recommendedName>
</protein>
<keyword evidence="3" id="KW-1185">Reference proteome</keyword>
<gene>
    <name evidence="2" type="ORF">SLS60_006728</name>
</gene>
<evidence type="ECO:0000256" key="1">
    <source>
        <dbReference type="SAM" id="MobiDB-lite"/>
    </source>
</evidence>
<dbReference type="PANTHER" id="PTHR37827:SF1">
    <property type="entry name" value="HNH DOMAIN-CONTAINING PROTEIN"/>
    <property type="match status" value="1"/>
</dbReference>
<feature type="compositionally biased region" description="Basic residues" evidence="1">
    <location>
        <begin position="35"/>
        <end position="45"/>
    </location>
</feature>
<dbReference type="Proteomes" id="UP001521785">
    <property type="component" value="Unassembled WGS sequence"/>
</dbReference>
<organism evidence="2 3">
    <name type="scientific">Paraconiothyrium brasiliense</name>
    <dbReference type="NCBI Taxonomy" id="300254"/>
    <lineage>
        <taxon>Eukaryota</taxon>
        <taxon>Fungi</taxon>
        <taxon>Dikarya</taxon>
        <taxon>Ascomycota</taxon>
        <taxon>Pezizomycotina</taxon>
        <taxon>Dothideomycetes</taxon>
        <taxon>Pleosporomycetidae</taxon>
        <taxon>Pleosporales</taxon>
        <taxon>Massarineae</taxon>
        <taxon>Didymosphaeriaceae</taxon>
        <taxon>Paraconiothyrium</taxon>
    </lineage>
</organism>
<evidence type="ECO:0000313" key="2">
    <source>
        <dbReference type="EMBL" id="KAL1601813.1"/>
    </source>
</evidence>
<sequence>MTSWSNQSPDEHSNFDTFRDCFGEPVLKALARPVAKPRKQKRVARKSKDDRSSRTGIMEQIDAEARQIERTEEEQTTAEDLGEFVDYLSSIIFPSLPIDLRTLSYSKYKDIPQLQDRYSIPLSTSTESELINLIPPMAIDSLSSYALLPTPPDALDLHHFFTPFLTTYITAVTAPPPIWSTTRTTACELCLRDWIPLTYHHLLPKSTHAKVRKRGWHEEGRLNSVAWLCRACHSFVHRLARNEELARRFYTIELIHKGGVDGVSFFGFWRG</sequence>
<evidence type="ECO:0000313" key="3">
    <source>
        <dbReference type="Proteomes" id="UP001521785"/>
    </source>
</evidence>